<dbReference type="GO" id="GO:0046872">
    <property type="term" value="F:metal ion binding"/>
    <property type="evidence" value="ECO:0007669"/>
    <property type="project" value="UniProtKB-UniRule"/>
</dbReference>
<dbReference type="InterPro" id="IPR000994">
    <property type="entry name" value="Pept_M24"/>
</dbReference>
<feature type="binding site" evidence="5">
    <location>
        <position position="157"/>
    </location>
    <ligand>
        <name>substrate</name>
    </ligand>
</feature>
<accession>A0A210R6R5</accession>
<feature type="binding site" evidence="5">
    <location>
        <position position="313"/>
    </location>
    <ligand>
        <name>a divalent metal cation</name>
        <dbReference type="ChEBI" id="CHEBI:60240"/>
        <label>2</label>
        <note>catalytic</note>
    </ligand>
</feature>
<dbReference type="InterPro" id="IPR001714">
    <property type="entry name" value="Pept_M24_MAP"/>
</dbReference>
<evidence type="ECO:0000256" key="3">
    <source>
        <dbReference type="ARBA" id="ARBA00022723"/>
    </source>
</evidence>
<dbReference type="Proteomes" id="UP000242188">
    <property type="component" value="Unassembled WGS sequence"/>
</dbReference>
<feature type="binding site" evidence="5">
    <location>
        <position position="185"/>
    </location>
    <ligand>
        <name>a divalent metal cation</name>
        <dbReference type="ChEBI" id="CHEBI:60240"/>
        <label>1</label>
    </ligand>
</feature>
<feature type="binding site" evidence="5">
    <location>
        <position position="255"/>
    </location>
    <ligand>
        <name>substrate</name>
    </ligand>
</feature>
<dbReference type="InterPro" id="IPR036005">
    <property type="entry name" value="Creatinase/aminopeptidase-like"/>
</dbReference>
<feature type="binding site" evidence="5">
    <location>
        <position position="174"/>
    </location>
    <ligand>
        <name>a divalent metal cation</name>
        <dbReference type="ChEBI" id="CHEBI:60240"/>
        <label>1</label>
    </ligand>
</feature>
<dbReference type="EMBL" id="NEDP02000104">
    <property type="protein sequence ID" value="OWF56743.1"/>
    <property type="molecule type" value="Genomic_DNA"/>
</dbReference>
<dbReference type="OrthoDB" id="3209743at2759"/>
<dbReference type="GO" id="GO:0006508">
    <property type="term" value="P:proteolysis"/>
    <property type="evidence" value="ECO:0007669"/>
    <property type="project" value="UniProtKB-KW"/>
</dbReference>
<feature type="binding site" evidence="5">
    <location>
        <position position="185"/>
    </location>
    <ligand>
        <name>a divalent metal cation</name>
        <dbReference type="ChEBI" id="CHEBI:60240"/>
        <label>2</label>
        <note>catalytic</note>
    </ligand>
</feature>
<proteinExistence type="inferred from homology"/>
<comment type="function">
    <text evidence="6">Cotranslationally removes the N-terminal methionine from nascent proteins. The N-terminal methionine is often cleaved when the second residue in the primary sequence is small and uncharged (Met-Ala-, Cys, Gly, Pro, Ser, Thr, or Val).</text>
</comment>
<dbReference type="Pfam" id="PF00557">
    <property type="entry name" value="Peptidase_M24"/>
    <property type="match status" value="1"/>
</dbReference>
<feature type="domain" description="Peptidase M24" evidence="7">
    <location>
        <begin position="91"/>
        <end position="320"/>
    </location>
</feature>
<dbReference type="Gene3D" id="3.90.230.10">
    <property type="entry name" value="Creatinase/methionine aminopeptidase superfamily"/>
    <property type="match status" value="1"/>
</dbReference>
<organism evidence="8 9">
    <name type="scientific">Mizuhopecten yessoensis</name>
    <name type="common">Japanese scallop</name>
    <name type="synonym">Patinopecten yessoensis</name>
    <dbReference type="NCBI Taxonomy" id="6573"/>
    <lineage>
        <taxon>Eukaryota</taxon>
        <taxon>Metazoa</taxon>
        <taxon>Spiralia</taxon>
        <taxon>Lophotrochozoa</taxon>
        <taxon>Mollusca</taxon>
        <taxon>Bivalvia</taxon>
        <taxon>Autobranchia</taxon>
        <taxon>Pteriomorphia</taxon>
        <taxon>Pectinida</taxon>
        <taxon>Pectinoidea</taxon>
        <taxon>Pectinidae</taxon>
        <taxon>Mizuhopecten</taxon>
    </lineage>
</organism>
<evidence type="ECO:0000256" key="2">
    <source>
        <dbReference type="ARBA" id="ARBA00022670"/>
    </source>
</evidence>
<comment type="similarity">
    <text evidence="5">Belongs to the peptidase M24A family. Methionine aminopeptidase type 1 subfamily.</text>
</comment>
<comment type="caution">
    <text evidence="8">The sequence shown here is derived from an EMBL/GenBank/DDBJ whole genome shotgun (WGS) entry which is preliminary data.</text>
</comment>
<protein>
    <recommendedName>
        <fullName evidence="6">Methionine aminopeptidase</fullName>
        <ecNumber evidence="6">3.4.11.18</ecNumber>
    </recommendedName>
</protein>
<evidence type="ECO:0000256" key="5">
    <source>
        <dbReference type="HAMAP-Rule" id="MF_03174"/>
    </source>
</evidence>
<evidence type="ECO:0000313" key="8">
    <source>
        <dbReference type="EMBL" id="OWF56743.1"/>
    </source>
</evidence>
<evidence type="ECO:0000259" key="7">
    <source>
        <dbReference type="Pfam" id="PF00557"/>
    </source>
</evidence>
<reference evidence="8 9" key="1">
    <citation type="journal article" date="2017" name="Nat. Ecol. Evol.">
        <title>Scallop genome provides insights into evolution of bilaterian karyotype and development.</title>
        <authorList>
            <person name="Wang S."/>
            <person name="Zhang J."/>
            <person name="Jiao W."/>
            <person name="Li J."/>
            <person name="Xun X."/>
            <person name="Sun Y."/>
            <person name="Guo X."/>
            <person name="Huan P."/>
            <person name="Dong B."/>
            <person name="Zhang L."/>
            <person name="Hu X."/>
            <person name="Sun X."/>
            <person name="Wang J."/>
            <person name="Zhao C."/>
            <person name="Wang Y."/>
            <person name="Wang D."/>
            <person name="Huang X."/>
            <person name="Wang R."/>
            <person name="Lv J."/>
            <person name="Li Y."/>
            <person name="Zhang Z."/>
            <person name="Liu B."/>
            <person name="Lu W."/>
            <person name="Hui Y."/>
            <person name="Liang J."/>
            <person name="Zhou Z."/>
            <person name="Hou R."/>
            <person name="Li X."/>
            <person name="Liu Y."/>
            <person name="Li H."/>
            <person name="Ning X."/>
            <person name="Lin Y."/>
            <person name="Zhao L."/>
            <person name="Xing Q."/>
            <person name="Dou J."/>
            <person name="Li Y."/>
            <person name="Mao J."/>
            <person name="Guo H."/>
            <person name="Dou H."/>
            <person name="Li T."/>
            <person name="Mu C."/>
            <person name="Jiang W."/>
            <person name="Fu Q."/>
            <person name="Fu X."/>
            <person name="Miao Y."/>
            <person name="Liu J."/>
            <person name="Yu Q."/>
            <person name="Li R."/>
            <person name="Liao H."/>
            <person name="Li X."/>
            <person name="Kong Y."/>
            <person name="Jiang Z."/>
            <person name="Chourrout D."/>
            <person name="Li R."/>
            <person name="Bao Z."/>
        </authorList>
    </citation>
    <scope>NUCLEOTIDE SEQUENCE [LARGE SCALE GENOMIC DNA]</scope>
    <source>
        <strain evidence="8 9">PY_sf001</strain>
    </source>
</reference>
<dbReference type="GO" id="GO:0004239">
    <property type="term" value="F:initiator methionyl aminopeptidase activity"/>
    <property type="evidence" value="ECO:0007669"/>
    <property type="project" value="UniProtKB-UniRule"/>
</dbReference>
<dbReference type="PRINTS" id="PR00599">
    <property type="entry name" value="MAPEPTIDASE"/>
</dbReference>
<dbReference type="AlphaFoldDB" id="A0A210R6R5"/>
<dbReference type="SUPFAM" id="SSF55920">
    <property type="entry name" value="Creatinase/aminopeptidase"/>
    <property type="match status" value="1"/>
</dbReference>
<sequence length="328" mass="36428">MSSKVPRLLSSYRMLLKNGSKYCTLSDVTCTSEPKISKFHYSRREFKLVRPAHCTPLRDFPRDRIPMPSYVENPTVGKQEELELKNEKQIKKMRNVCQLARKILDATAEQIKVGVTTDELDKFAHEMCIEHKCYPSPLFYNLYYKSICTSVNNVMVHGIPDVRPLYSGDIINIDVTIFLDGYHGDLSETYLVGNVDGDGKHLVDVARQCQYAGISVCGPGQPMSVIGDAISMVAESEGLSVVPDILGHGIGTYFHGPPDVIHVAHEPEEEVLMQPGMTFTIEPLVCEGSTEYTVLKDGWTCVSNDGGRSAQFENTILITDDGAEVLTS</sequence>
<feature type="binding site" evidence="5">
    <location>
        <position position="313"/>
    </location>
    <ligand>
        <name>a divalent metal cation</name>
        <dbReference type="ChEBI" id="CHEBI:60240"/>
        <label>1</label>
    </ligand>
</feature>
<dbReference type="PANTHER" id="PTHR43330:SF8">
    <property type="entry name" value="METHIONINE AMINOPEPTIDASE 1D, MITOCHONDRIAL"/>
    <property type="match status" value="1"/>
</dbReference>
<keyword evidence="4 5" id="KW-0378">Hydrolase</keyword>
<comment type="catalytic activity">
    <reaction evidence="5 6">
        <text>Release of N-terminal amino acids, preferentially methionine, from peptides and arylamides.</text>
        <dbReference type="EC" id="3.4.11.18"/>
    </reaction>
</comment>
<dbReference type="EC" id="3.4.11.18" evidence="6"/>
<keyword evidence="9" id="KW-1185">Reference proteome</keyword>
<dbReference type="CDD" id="cd01086">
    <property type="entry name" value="MetAP1"/>
    <property type="match status" value="1"/>
</dbReference>
<evidence type="ECO:0000256" key="1">
    <source>
        <dbReference type="ARBA" id="ARBA00022438"/>
    </source>
</evidence>
<dbReference type="HAMAP" id="MF_01974">
    <property type="entry name" value="MetAP_1"/>
    <property type="match status" value="1"/>
</dbReference>
<evidence type="ECO:0000256" key="4">
    <source>
        <dbReference type="ARBA" id="ARBA00022801"/>
    </source>
</evidence>
<comment type="cofactor">
    <cofactor evidence="5">
        <name>Co(2+)</name>
        <dbReference type="ChEBI" id="CHEBI:48828"/>
    </cofactor>
    <cofactor evidence="5">
        <name>Zn(2+)</name>
        <dbReference type="ChEBI" id="CHEBI:29105"/>
    </cofactor>
    <cofactor evidence="5">
        <name>Mn(2+)</name>
        <dbReference type="ChEBI" id="CHEBI:29035"/>
    </cofactor>
    <cofactor evidence="5">
        <name>Fe(2+)</name>
        <dbReference type="ChEBI" id="CHEBI:29033"/>
    </cofactor>
    <text evidence="5">Binds 2 divalent metal cations per subunit. Has a high-affinity and a low affinity metal-binding site. The true nature of the physiological cofactor is under debate. The enzyme is active with cobalt, zinc, manganese or divalent iron ions. Most likely, methionine aminopeptidases function as mononuclear Fe(2+)-metalloproteases under physiological conditions, and the catalytically relevant metal-binding site has been assigned to the histidine-containing high-affinity site.</text>
</comment>
<dbReference type="GO" id="GO:0070006">
    <property type="term" value="F:metalloaminopeptidase activity"/>
    <property type="evidence" value="ECO:0007669"/>
    <property type="project" value="UniProtKB-UniRule"/>
</dbReference>
<dbReference type="NCBIfam" id="TIGR00500">
    <property type="entry name" value="met_pdase_I"/>
    <property type="match status" value="1"/>
</dbReference>
<keyword evidence="3 5" id="KW-0479">Metal-binding</keyword>
<keyword evidence="1 5" id="KW-0031">Aminopeptidase</keyword>
<evidence type="ECO:0000256" key="6">
    <source>
        <dbReference type="RuleBase" id="RU003653"/>
    </source>
</evidence>
<feature type="binding site" evidence="5">
    <location>
        <position position="248"/>
    </location>
    <ligand>
        <name>a divalent metal cation</name>
        <dbReference type="ChEBI" id="CHEBI:60240"/>
        <label>2</label>
        <note>catalytic</note>
    </ligand>
</feature>
<feature type="binding site" evidence="5">
    <location>
        <position position="282"/>
    </location>
    <ligand>
        <name>a divalent metal cation</name>
        <dbReference type="ChEBI" id="CHEBI:60240"/>
        <label>2</label>
        <note>catalytic</note>
    </ligand>
</feature>
<evidence type="ECO:0000313" key="9">
    <source>
        <dbReference type="Proteomes" id="UP000242188"/>
    </source>
</evidence>
<name>A0A210R6R5_MIZYE</name>
<dbReference type="PANTHER" id="PTHR43330">
    <property type="entry name" value="METHIONINE AMINOPEPTIDASE"/>
    <property type="match status" value="1"/>
</dbReference>
<gene>
    <name evidence="8" type="ORF">KP79_PYT15169</name>
</gene>
<dbReference type="STRING" id="6573.A0A210R6R5"/>
<dbReference type="InterPro" id="IPR002467">
    <property type="entry name" value="Pept_M24A_MAP1"/>
</dbReference>
<keyword evidence="2 5" id="KW-0645">Protease</keyword>